<evidence type="ECO:0000259" key="1">
    <source>
        <dbReference type="Pfam" id="PF20976"/>
    </source>
</evidence>
<dbReference type="STRING" id="1262450.S3CCE0"/>
<dbReference type="PANTHER" id="PTHR28173:SF1">
    <property type="entry name" value="RIBONUCLEASES P_MRP PROTEIN SUBUNIT POP8"/>
    <property type="match status" value="1"/>
</dbReference>
<proteinExistence type="predicted"/>
<dbReference type="VEuPathDB" id="FungiDB:F503_07422"/>
<gene>
    <name evidence="2" type="ORF">F503_07422</name>
</gene>
<sequence length="156" mass="16857">MAADEHNDTTMADTSLEISIDAATKKRKLAKEGKARELFGTTLRQPPFAYAHVEVVRSGTGSTSLDALQIRGYCESALKQFLGATGAGMPFDLLKIDGSEFWLRLPSEDLSCFAASLTAWVPGSSSSSVVLRLRDSGNWLGSLVGRSEQQALWNDT</sequence>
<dbReference type="HOGENOM" id="CLU_115053_1_1_1"/>
<dbReference type="OMA" id="QVKSYCT"/>
<dbReference type="eggNOG" id="ENOG502SCWV">
    <property type="taxonomic scope" value="Eukaryota"/>
</dbReference>
<dbReference type="GO" id="GO:0005655">
    <property type="term" value="C:nucleolar ribonuclease P complex"/>
    <property type="evidence" value="ECO:0007669"/>
    <property type="project" value="InterPro"/>
</dbReference>
<dbReference type="GO" id="GO:0008033">
    <property type="term" value="P:tRNA processing"/>
    <property type="evidence" value="ECO:0007669"/>
    <property type="project" value="InterPro"/>
</dbReference>
<dbReference type="PANTHER" id="PTHR28173">
    <property type="entry name" value="RIBONUCLEASES P/MRP PROTEIN SUBUNIT POP8"/>
    <property type="match status" value="1"/>
</dbReference>
<dbReference type="GO" id="GO:0000171">
    <property type="term" value="F:ribonuclease MRP activity"/>
    <property type="evidence" value="ECO:0007669"/>
    <property type="project" value="TreeGrafter"/>
</dbReference>
<organism evidence="2 3">
    <name type="scientific">Ophiostoma piceae (strain UAMH 11346)</name>
    <name type="common">Sap stain fungus</name>
    <dbReference type="NCBI Taxonomy" id="1262450"/>
    <lineage>
        <taxon>Eukaryota</taxon>
        <taxon>Fungi</taxon>
        <taxon>Dikarya</taxon>
        <taxon>Ascomycota</taxon>
        <taxon>Pezizomycotina</taxon>
        <taxon>Sordariomycetes</taxon>
        <taxon>Sordariomycetidae</taxon>
        <taxon>Ophiostomatales</taxon>
        <taxon>Ophiostomataceae</taxon>
        <taxon>Ophiostoma</taxon>
    </lineage>
</organism>
<keyword evidence="3" id="KW-1185">Reference proteome</keyword>
<evidence type="ECO:0000313" key="2">
    <source>
        <dbReference type="EMBL" id="EPE09646.1"/>
    </source>
</evidence>
<dbReference type="AlphaFoldDB" id="S3CCE0"/>
<dbReference type="OrthoDB" id="5530243at2759"/>
<name>S3CCE0_OPHP1</name>
<dbReference type="GO" id="GO:0034965">
    <property type="term" value="P:intronic box C/D snoRNA processing"/>
    <property type="evidence" value="ECO:0007669"/>
    <property type="project" value="TreeGrafter"/>
</dbReference>
<feature type="domain" description="Ribonucleases P/MRP subunit Pop8-like" evidence="1">
    <location>
        <begin position="47"/>
        <end position="120"/>
    </location>
</feature>
<dbReference type="GO" id="GO:0004526">
    <property type="term" value="F:ribonuclease P activity"/>
    <property type="evidence" value="ECO:0007669"/>
    <property type="project" value="TreeGrafter"/>
</dbReference>
<dbReference type="Pfam" id="PF20976">
    <property type="entry name" value="Pop8"/>
    <property type="match status" value="1"/>
</dbReference>
<dbReference type="Proteomes" id="UP000016923">
    <property type="component" value="Unassembled WGS sequence"/>
</dbReference>
<reference evidence="2 3" key="1">
    <citation type="journal article" date="2013" name="BMC Genomics">
        <title>The genome and transcriptome of the pine saprophyte Ophiostoma piceae, and a comparison with the bark beetle-associated pine pathogen Grosmannia clavigera.</title>
        <authorList>
            <person name="Haridas S."/>
            <person name="Wang Y."/>
            <person name="Lim L."/>
            <person name="Massoumi Alamouti S."/>
            <person name="Jackman S."/>
            <person name="Docking R."/>
            <person name="Robertson G."/>
            <person name="Birol I."/>
            <person name="Bohlmann J."/>
            <person name="Breuil C."/>
        </authorList>
    </citation>
    <scope>NUCLEOTIDE SEQUENCE [LARGE SCALE GENOMIC DNA]</scope>
    <source>
        <strain evidence="2 3">UAMH 11346</strain>
    </source>
</reference>
<evidence type="ECO:0000313" key="3">
    <source>
        <dbReference type="Proteomes" id="UP000016923"/>
    </source>
</evidence>
<dbReference type="EMBL" id="KE148147">
    <property type="protein sequence ID" value="EPE09646.1"/>
    <property type="molecule type" value="Genomic_DNA"/>
</dbReference>
<dbReference type="InterPro" id="IPR020347">
    <property type="entry name" value="Pop8"/>
</dbReference>
<dbReference type="GO" id="GO:0000294">
    <property type="term" value="P:nuclear-transcribed mRNA catabolic process, RNase MRP-dependent"/>
    <property type="evidence" value="ECO:0007669"/>
    <property type="project" value="TreeGrafter"/>
</dbReference>
<accession>S3CCE0</accession>
<dbReference type="InterPro" id="IPR049128">
    <property type="entry name" value="Pop8-like_dom"/>
</dbReference>
<dbReference type="GO" id="GO:0000172">
    <property type="term" value="C:ribonuclease MRP complex"/>
    <property type="evidence" value="ECO:0007669"/>
    <property type="project" value="InterPro"/>
</dbReference>
<protein>
    <recommendedName>
        <fullName evidence="1">Ribonucleases P/MRP subunit Pop8-like domain-containing protein</fullName>
    </recommendedName>
</protein>